<evidence type="ECO:0000313" key="2">
    <source>
        <dbReference type="EMBL" id="RIY41039.1"/>
    </source>
</evidence>
<accession>A0A3A1YUT1</accession>
<feature type="chain" id="PRO_5017354554" evidence="1">
    <location>
        <begin position="20"/>
        <end position="194"/>
    </location>
</feature>
<sequence>MPYAFMLLAGFLMVWSQLGSTNLNNARERITHSQIDSAVSAVVYYGNYVKEVATYRRSDGTTPNKSLVQSTTGASNAVLDQVRANGNMPQYLSWFEGVNGLNGYLDSATGQLWVYFYVPASEIHPVDNPGGLLGKVTQQVMQKYGSQILAGQVRVTGGVKQVQPVVFRSSVYPDAVPAAIPDRAIVYRISLNLS</sequence>
<organism evidence="2 3">
    <name type="scientific">Neopusillimonas maritima</name>
    <dbReference type="NCBI Taxonomy" id="2026239"/>
    <lineage>
        <taxon>Bacteria</taxon>
        <taxon>Pseudomonadati</taxon>
        <taxon>Pseudomonadota</taxon>
        <taxon>Betaproteobacteria</taxon>
        <taxon>Burkholderiales</taxon>
        <taxon>Alcaligenaceae</taxon>
        <taxon>Neopusillimonas</taxon>
    </lineage>
</organism>
<proteinExistence type="predicted"/>
<dbReference type="AlphaFoldDB" id="A0A3A1YUT1"/>
<reference evidence="2 3" key="1">
    <citation type="submission" date="2017-08" db="EMBL/GenBank/DDBJ databases">
        <title>Pusillimonas indicus sp. nov., a member of the family Alcaligenaceae isolated from surface seawater.</title>
        <authorList>
            <person name="Li J."/>
        </authorList>
    </citation>
    <scope>NUCLEOTIDE SEQUENCE [LARGE SCALE GENOMIC DNA]</scope>
    <source>
        <strain evidence="2 3">L52-1-41</strain>
    </source>
</reference>
<dbReference type="EMBL" id="NQYH01000005">
    <property type="protein sequence ID" value="RIY41039.1"/>
    <property type="molecule type" value="Genomic_DNA"/>
</dbReference>
<protein>
    <submittedName>
        <fullName evidence="2">Uncharacterized protein</fullName>
    </submittedName>
</protein>
<dbReference type="Proteomes" id="UP000266206">
    <property type="component" value="Unassembled WGS sequence"/>
</dbReference>
<gene>
    <name evidence="2" type="ORF">CJP73_07785</name>
</gene>
<keyword evidence="1" id="KW-0732">Signal</keyword>
<comment type="caution">
    <text evidence="2">The sequence shown here is derived from an EMBL/GenBank/DDBJ whole genome shotgun (WGS) entry which is preliminary data.</text>
</comment>
<name>A0A3A1YUT1_9BURK</name>
<evidence type="ECO:0000256" key="1">
    <source>
        <dbReference type="SAM" id="SignalP"/>
    </source>
</evidence>
<evidence type="ECO:0000313" key="3">
    <source>
        <dbReference type="Proteomes" id="UP000266206"/>
    </source>
</evidence>
<feature type="signal peptide" evidence="1">
    <location>
        <begin position="1"/>
        <end position="19"/>
    </location>
</feature>